<name>A0AA47I5K6_9CLOT</name>
<gene>
    <name evidence="1" type="ORF">LL038_14275</name>
</gene>
<dbReference type="EMBL" id="CP086239">
    <property type="protein sequence ID" value="WAG58820.1"/>
    <property type="molecule type" value="Genomic_DNA"/>
</dbReference>
<sequence length="191" mass="22234">MERNLKNDEIFIKNKVGLTVLPRNGELEDLGRKESSDNDDNIYEVGMGKRKYGIENVLRNHGVDFDFDNIIFYNAYRGYVENSLYLKGNTIKKISSIDSDVIEKDKNEIVHYINYLVKKREISMVKHVEILEEKFTTIKNGQPLDEDEQKIVYEIKSGLETLLNNNGEMFSEISNRFAENFYKYIEGLKAG</sequence>
<organism evidence="1 2">
    <name type="scientific">Clostridium estertheticum</name>
    <dbReference type="NCBI Taxonomy" id="238834"/>
    <lineage>
        <taxon>Bacteria</taxon>
        <taxon>Bacillati</taxon>
        <taxon>Bacillota</taxon>
        <taxon>Clostridia</taxon>
        <taxon>Eubacteriales</taxon>
        <taxon>Clostridiaceae</taxon>
        <taxon>Clostridium</taxon>
    </lineage>
</organism>
<accession>A0AA47I5K6</accession>
<evidence type="ECO:0000313" key="1">
    <source>
        <dbReference type="EMBL" id="WAG58820.1"/>
    </source>
</evidence>
<dbReference type="RefSeq" id="WP_216122061.1">
    <property type="nucleotide sequence ID" value="NZ_CP086239.1"/>
</dbReference>
<proteinExistence type="predicted"/>
<reference evidence="1" key="1">
    <citation type="submission" date="2021-11" db="EMBL/GenBank/DDBJ databases">
        <title>Clostridia strains as spoilage organisms.</title>
        <authorList>
            <person name="Wambui J."/>
            <person name="Stevens M.J.A."/>
            <person name="Stephan R."/>
        </authorList>
    </citation>
    <scope>NUCLEOTIDE SEQUENCE</scope>
    <source>
        <strain evidence="1">CF009</strain>
    </source>
</reference>
<evidence type="ECO:0000313" key="2">
    <source>
        <dbReference type="Proteomes" id="UP001164733"/>
    </source>
</evidence>
<dbReference type="AlphaFoldDB" id="A0AA47I5K6"/>
<protein>
    <submittedName>
        <fullName evidence="1">Uncharacterized protein</fullName>
    </submittedName>
</protein>
<dbReference type="Proteomes" id="UP001164733">
    <property type="component" value="Chromosome"/>
</dbReference>